<reference evidence="2 3" key="1">
    <citation type="journal article" date="2016" name="Front. Microbiol.">
        <title>Comparative Genomics Analysis of Streptomyces Species Reveals Their Adaptation to the Marine Environment and Their Diversity at the Genomic Level.</title>
        <authorList>
            <person name="Tian X."/>
            <person name="Zhang Z."/>
            <person name="Yang T."/>
            <person name="Chen M."/>
            <person name="Li J."/>
            <person name="Chen F."/>
            <person name="Yang J."/>
            <person name="Li W."/>
            <person name="Zhang B."/>
            <person name="Zhang Z."/>
            <person name="Wu J."/>
            <person name="Zhang C."/>
            <person name="Long L."/>
            <person name="Xiao J."/>
        </authorList>
    </citation>
    <scope>NUCLEOTIDE SEQUENCE [LARGE SCALE GENOMIC DNA]</scope>
    <source>
        <strain evidence="2 3">SCSIO 02100</strain>
    </source>
</reference>
<sequence>MCDGYAIRWPPADRCLALLAVPLDHGRLPVQDHPMAPFGLTSAIPLQGLTEEDRSFVGVHLAQVLSDIGVPHGDEVLRRIGDDGGTEGTGAGVRHPVNGAVEPW</sequence>
<keyword evidence="3" id="KW-1185">Reference proteome</keyword>
<evidence type="ECO:0000313" key="3">
    <source>
        <dbReference type="Proteomes" id="UP000176101"/>
    </source>
</evidence>
<evidence type="ECO:0000256" key="1">
    <source>
        <dbReference type="SAM" id="MobiDB-lite"/>
    </source>
</evidence>
<feature type="region of interest" description="Disordered" evidence="1">
    <location>
        <begin position="76"/>
        <end position="104"/>
    </location>
</feature>
<dbReference type="EMBL" id="LJGU01000150">
    <property type="protein sequence ID" value="OEU95754.1"/>
    <property type="molecule type" value="Genomic_DNA"/>
</dbReference>
<gene>
    <name evidence="2" type="ORF">AN216_23220</name>
</gene>
<comment type="caution">
    <text evidence="2">The sequence shown here is derived from an EMBL/GenBank/DDBJ whole genome shotgun (WGS) entry which is preliminary data.</text>
</comment>
<dbReference type="AlphaFoldDB" id="A0A1E7JW61"/>
<evidence type="ECO:0000313" key="2">
    <source>
        <dbReference type="EMBL" id="OEU95754.1"/>
    </source>
</evidence>
<proteinExistence type="predicted"/>
<organism evidence="2 3">
    <name type="scientific">Streptomyces oceani</name>
    <dbReference type="NCBI Taxonomy" id="1075402"/>
    <lineage>
        <taxon>Bacteria</taxon>
        <taxon>Bacillati</taxon>
        <taxon>Actinomycetota</taxon>
        <taxon>Actinomycetes</taxon>
        <taxon>Kitasatosporales</taxon>
        <taxon>Streptomycetaceae</taxon>
        <taxon>Streptomyces</taxon>
    </lineage>
</organism>
<dbReference type="Proteomes" id="UP000176101">
    <property type="component" value="Unassembled WGS sequence"/>
</dbReference>
<accession>A0A1E7JW61</accession>
<name>A0A1E7JW61_9ACTN</name>
<protein>
    <submittedName>
        <fullName evidence="2">Uncharacterized protein</fullName>
    </submittedName>
</protein>